<protein>
    <recommendedName>
        <fullName evidence="3">Terpene synthase</fullName>
    </recommendedName>
</protein>
<dbReference type="RefSeq" id="WP_204036986.1">
    <property type="nucleotide sequence ID" value="NZ_BOPC01000074.1"/>
</dbReference>
<comment type="caution">
    <text evidence="1">The sequence shown here is derived from an EMBL/GenBank/DDBJ whole genome shotgun (WGS) entry which is preliminary data.</text>
</comment>
<dbReference type="Gene3D" id="1.10.600.10">
    <property type="entry name" value="Farnesyl Diphosphate Synthase"/>
    <property type="match status" value="1"/>
</dbReference>
<accession>A0ABQ4JJ77</accession>
<organism evidence="1 2">
    <name type="scientific">Micromonospora qiuiae</name>
    <dbReference type="NCBI Taxonomy" id="502268"/>
    <lineage>
        <taxon>Bacteria</taxon>
        <taxon>Bacillati</taxon>
        <taxon>Actinomycetota</taxon>
        <taxon>Actinomycetes</taxon>
        <taxon>Micromonosporales</taxon>
        <taxon>Micromonosporaceae</taxon>
        <taxon>Micromonospora</taxon>
    </lineage>
</organism>
<dbReference type="SUPFAM" id="SSF48576">
    <property type="entry name" value="Terpenoid synthases"/>
    <property type="match status" value="1"/>
</dbReference>
<evidence type="ECO:0008006" key="3">
    <source>
        <dbReference type="Google" id="ProtNLM"/>
    </source>
</evidence>
<dbReference type="InterPro" id="IPR008949">
    <property type="entry name" value="Isoprenoid_synthase_dom_sf"/>
</dbReference>
<dbReference type="Proteomes" id="UP000653076">
    <property type="component" value="Unassembled WGS sequence"/>
</dbReference>
<reference evidence="1 2" key="1">
    <citation type="submission" date="2021-01" db="EMBL/GenBank/DDBJ databases">
        <title>Whole genome shotgun sequence of Verrucosispora qiuiae NBRC 106684.</title>
        <authorList>
            <person name="Komaki H."/>
            <person name="Tamura T."/>
        </authorList>
    </citation>
    <scope>NUCLEOTIDE SEQUENCE [LARGE SCALE GENOMIC DNA]</scope>
    <source>
        <strain evidence="1 2">NBRC 106684</strain>
    </source>
</reference>
<evidence type="ECO:0000313" key="2">
    <source>
        <dbReference type="Proteomes" id="UP000653076"/>
    </source>
</evidence>
<sequence>MAGPREFFLPELPRLLPVGYHPKAAQIEIASNGWVRRCMGGCFASEDDLMCFLRQRNGLYGPLVVPDAEEDRAQNVADWYQFIAALERLAADRPADEAAHHVSQVVQEIVVGPQSGSGDEPSPYGCAARSLWSRISVGLTGAQVQRFAKIVEMVANRHVPELALPSASPGERLGLQDRMAARVSQHGCGFLELLTEYAAGVDMSEFIGSPVLAETHEHTRWHLILVRDLLSWRRLHDQPGQLTAIRILLEEDGLPLQAAVNRLCELIEYHERAYITARSRILAAPVGNRADVRAYLIGLDQLIAGNQEHEHLTSRNLGDGAVWDGTTCGWLSLDTPVASFRTRGAEQGRPSTLRGG</sequence>
<name>A0ABQ4JJ77_9ACTN</name>
<evidence type="ECO:0000313" key="1">
    <source>
        <dbReference type="EMBL" id="GIJ29519.1"/>
    </source>
</evidence>
<dbReference type="Pfam" id="PF19086">
    <property type="entry name" value="Terpene_syn_C_2"/>
    <property type="match status" value="1"/>
</dbReference>
<keyword evidence="2" id="KW-1185">Reference proteome</keyword>
<gene>
    <name evidence="1" type="ORF">Vqi01_46810</name>
</gene>
<dbReference type="EMBL" id="BOPC01000074">
    <property type="protein sequence ID" value="GIJ29519.1"/>
    <property type="molecule type" value="Genomic_DNA"/>
</dbReference>
<proteinExistence type="predicted"/>